<accession>W9R3N6</accession>
<dbReference type="GO" id="GO:0003723">
    <property type="term" value="F:RNA binding"/>
    <property type="evidence" value="ECO:0007669"/>
    <property type="project" value="InterPro"/>
</dbReference>
<protein>
    <recommendedName>
        <fullName evidence="5">Pentatricopeptide repeat-containing protein</fullName>
    </recommendedName>
</protein>
<dbReference type="Pfam" id="PF01535">
    <property type="entry name" value="PPR"/>
    <property type="match status" value="6"/>
</dbReference>
<dbReference type="NCBIfam" id="TIGR00756">
    <property type="entry name" value="PPR"/>
    <property type="match status" value="4"/>
</dbReference>
<dbReference type="EMBL" id="KE344562">
    <property type="protein sequence ID" value="EXB67237.1"/>
    <property type="molecule type" value="Genomic_DNA"/>
</dbReference>
<dbReference type="eggNOG" id="KOG4197">
    <property type="taxonomic scope" value="Eukaryota"/>
</dbReference>
<feature type="repeat" description="PPR" evidence="2">
    <location>
        <begin position="161"/>
        <end position="195"/>
    </location>
</feature>
<evidence type="ECO:0000313" key="3">
    <source>
        <dbReference type="EMBL" id="EXB67237.1"/>
    </source>
</evidence>
<dbReference type="Pfam" id="PF20431">
    <property type="entry name" value="E_motif"/>
    <property type="match status" value="1"/>
</dbReference>
<dbReference type="InterPro" id="IPR046848">
    <property type="entry name" value="E_motif"/>
</dbReference>
<dbReference type="AlphaFoldDB" id="W9R3N6"/>
<evidence type="ECO:0008006" key="5">
    <source>
        <dbReference type="Google" id="ProtNLM"/>
    </source>
</evidence>
<dbReference type="InterPro" id="IPR002885">
    <property type="entry name" value="PPR_rpt"/>
</dbReference>
<dbReference type="Proteomes" id="UP000030645">
    <property type="component" value="Unassembled WGS sequence"/>
</dbReference>
<dbReference type="OrthoDB" id="185373at2759"/>
<dbReference type="FunFam" id="1.25.40.10:FF:001746">
    <property type="entry name" value="Pentatricopeptide repeat-containing protein mitochondrial"/>
    <property type="match status" value="1"/>
</dbReference>
<name>W9R3N6_9ROSA</name>
<organism evidence="3 4">
    <name type="scientific">Morus notabilis</name>
    <dbReference type="NCBI Taxonomy" id="981085"/>
    <lineage>
        <taxon>Eukaryota</taxon>
        <taxon>Viridiplantae</taxon>
        <taxon>Streptophyta</taxon>
        <taxon>Embryophyta</taxon>
        <taxon>Tracheophyta</taxon>
        <taxon>Spermatophyta</taxon>
        <taxon>Magnoliopsida</taxon>
        <taxon>eudicotyledons</taxon>
        <taxon>Gunneridae</taxon>
        <taxon>Pentapetalae</taxon>
        <taxon>rosids</taxon>
        <taxon>fabids</taxon>
        <taxon>Rosales</taxon>
        <taxon>Moraceae</taxon>
        <taxon>Moreae</taxon>
        <taxon>Morus</taxon>
    </lineage>
</organism>
<dbReference type="KEGG" id="mnt:21408401"/>
<reference evidence="4" key="1">
    <citation type="submission" date="2013-01" db="EMBL/GenBank/DDBJ databases">
        <title>Draft Genome Sequence of a Mulberry Tree, Morus notabilis C.K. Schneid.</title>
        <authorList>
            <person name="He N."/>
            <person name="Zhao S."/>
        </authorList>
    </citation>
    <scope>NUCLEOTIDE SEQUENCE</scope>
</reference>
<sequence length="537" mass="60764">MRRGTNSSSSCVFSISKFLHRLSSLKDVVQIQAFITKVGLLGHTPLIAKLITSTSLSPCGCLAHAQSLLEETAMDDPFVCNTMIRAYARSVFPVKGVCIYNHMQRLDFGLSDNFTFNFGLRACARALKWLEEDRAGSCRLEIARKGEEIHCRALKLGFDGDRYVRDSLVFLYSQCGRVELARHVFDEMPERSLASWNMMISAYDQIDDFESADCLFGLMPQKNVVSWNTLLSRYVRLRKIEAAKKLFEEMPERDSVSWNSMIAGYVLVKYYVAALNIFREMQIAKVEATEVTLVSVLGACAEKGALDIGRKIHESLKEKHCKIEGYLGNALVDMYAKCGKLSSARELFNELKVRPVSCWNAMIVGLAVHGHSEEALELFSAMEKRIDEVRPNRVTFIGVLIACSHKGLVEEGRRYFDRMIEQYGIVPDEKHYGCIVDLLSRGGLLYEAYQIIENVPPQISSVLWRTLLGACRVHGNVDLAEKCFQQLAELEPLKDADYVLLSNIYAEAERWDDVERLRDDMVSRGVVKILGYSHLKN</sequence>
<dbReference type="SUPFAM" id="SSF48452">
    <property type="entry name" value="TPR-like"/>
    <property type="match status" value="1"/>
</dbReference>
<dbReference type="InterPro" id="IPR011990">
    <property type="entry name" value="TPR-like_helical_dom_sf"/>
</dbReference>
<dbReference type="FunFam" id="1.25.40.10:FF:000090">
    <property type="entry name" value="Pentatricopeptide repeat-containing protein, chloroplastic"/>
    <property type="match status" value="1"/>
</dbReference>
<feature type="repeat" description="PPR" evidence="2">
    <location>
        <begin position="355"/>
        <end position="385"/>
    </location>
</feature>
<dbReference type="InterPro" id="IPR046960">
    <property type="entry name" value="PPR_At4g14850-like_plant"/>
</dbReference>
<keyword evidence="1" id="KW-0677">Repeat</keyword>
<dbReference type="Pfam" id="PF13041">
    <property type="entry name" value="PPR_2"/>
    <property type="match status" value="1"/>
</dbReference>
<evidence type="ECO:0000313" key="4">
    <source>
        <dbReference type="Proteomes" id="UP000030645"/>
    </source>
</evidence>
<dbReference type="PANTHER" id="PTHR47926">
    <property type="entry name" value="PENTATRICOPEPTIDE REPEAT-CONTAINING PROTEIN"/>
    <property type="match status" value="1"/>
</dbReference>
<dbReference type="GO" id="GO:0009451">
    <property type="term" value="P:RNA modification"/>
    <property type="evidence" value="ECO:0007669"/>
    <property type="project" value="InterPro"/>
</dbReference>
<evidence type="ECO:0000256" key="2">
    <source>
        <dbReference type="PROSITE-ProRule" id="PRU00708"/>
    </source>
</evidence>
<evidence type="ECO:0000256" key="1">
    <source>
        <dbReference type="ARBA" id="ARBA00022737"/>
    </source>
</evidence>
<feature type="repeat" description="PPR" evidence="2">
    <location>
        <begin position="223"/>
        <end position="257"/>
    </location>
</feature>
<gene>
    <name evidence="3" type="ORF">L484_025716</name>
</gene>
<dbReference type="PROSITE" id="PS51375">
    <property type="entry name" value="PPR"/>
    <property type="match status" value="3"/>
</dbReference>
<proteinExistence type="predicted"/>
<keyword evidence="4" id="KW-1185">Reference proteome</keyword>
<dbReference type="Gene3D" id="1.25.40.10">
    <property type="entry name" value="Tetratricopeptide repeat domain"/>
    <property type="match status" value="4"/>
</dbReference>